<reference evidence="2" key="2">
    <citation type="journal article" date="2007" name="Science">
        <title>Draft genome sequence of the sexually transmitted pathogen Trichomonas vaginalis.</title>
        <authorList>
            <person name="Carlton J.M."/>
            <person name="Hirt R.P."/>
            <person name="Silva J.C."/>
            <person name="Delcher A.L."/>
            <person name="Schatz M."/>
            <person name="Zhao Q."/>
            <person name="Wortman J.R."/>
            <person name="Bidwell S.L."/>
            <person name="Alsmark U.C.M."/>
            <person name="Besteiro S."/>
            <person name="Sicheritz-Ponten T."/>
            <person name="Noel C.J."/>
            <person name="Dacks J.B."/>
            <person name="Foster P.G."/>
            <person name="Simillion C."/>
            <person name="Van de Peer Y."/>
            <person name="Miranda-Saavedra D."/>
            <person name="Barton G.J."/>
            <person name="Westrop G.D."/>
            <person name="Mueller S."/>
            <person name="Dessi D."/>
            <person name="Fiori P.L."/>
            <person name="Ren Q."/>
            <person name="Paulsen I."/>
            <person name="Zhang H."/>
            <person name="Bastida-Corcuera F.D."/>
            <person name="Simoes-Barbosa A."/>
            <person name="Brown M.T."/>
            <person name="Hayes R.D."/>
            <person name="Mukherjee M."/>
            <person name="Okumura C.Y."/>
            <person name="Schneider R."/>
            <person name="Smith A.J."/>
            <person name="Vanacova S."/>
            <person name="Villalvazo M."/>
            <person name="Haas B.J."/>
            <person name="Pertea M."/>
            <person name="Feldblyum T.V."/>
            <person name="Utterback T.R."/>
            <person name="Shu C.L."/>
            <person name="Osoegawa K."/>
            <person name="de Jong P.J."/>
            <person name="Hrdy I."/>
            <person name="Horvathova L."/>
            <person name="Zubacova Z."/>
            <person name="Dolezal P."/>
            <person name="Malik S.B."/>
            <person name="Logsdon J.M. Jr."/>
            <person name="Henze K."/>
            <person name="Gupta A."/>
            <person name="Wang C.C."/>
            <person name="Dunne R.L."/>
            <person name="Upcroft J.A."/>
            <person name="Upcroft P."/>
            <person name="White O."/>
            <person name="Salzberg S.L."/>
            <person name="Tang P."/>
            <person name="Chiu C.-H."/>
            <person name="Lee Y.-S."/>
            <person name="Embley T.M."/>
            <person name="Coombs G.H."/>
            <person name="Mottram J.C."/>
            <person name="Tachezy J."/>
            <person name="Fraser-Liggett C.M."/>
            <person name="Johnson P.J."/>
        </authorList>
    </citation>
    <scope>NUCLEOTIDE SEQUENCE [LARGE SCALE GENOMIC DNA]</scope>
    <source>
        <strain evidence="2">G3</strain>
    </source>
</reference>
<dbReference type="AlphaFoldDB" id="A2E092"/>
<evidence type="ECO:0000313" key="2">
    <source>
        <dbReference type="EMBL" id="EAY13892.1"/>
    </source>
</evidence>
<organism evidence="2 3">
    <name type="scientific">Trichomonas vaginalis (strain ATCC PRA-98 / G3)</name>
    <dbReference type="NCBI Taxonomy" id="412133"/>
    <lineage>
        <taxon>Eukaryota</taxon>
        <taxon>Metamonada</taxon>
        <taxon>Parabasalia</taxon>
        <taxon>Trichomonadida</taxon>
        <taxon>Trichomonadidae</taxon>
        <taxon>Trichomonas</taxon>
    </lineage>
</organism>
<accession>A2E092</accession>
<sequence>MEEPANSPLDNQDKDDSPIVNTIMDTDKFDVLEYHRRNELFESRITDGKIPNDPHPYDASIFAENDFIGKNHRRIKMDPDEIDRYEGYSKPVSSIVVPNFWPSRSWDKPEYLLSAQKSLELQEKIKELNKIAKKDEYDYGNYSTLAEPLCPDNSADNEDLKDHILTFSMLDHGTDDSTDTDII</sequence>
<protein>
    <submittedName>
        <fullName evidence="2">Uncharacterized protein</fullName>
    </submittedName>
</protein>
<dbReference type="RefSeq" id="XP_001326115.1">
    <property type="nucleotide sequence ID" value="XM_001326080.1"/>
</dbReference>
<gene>
    <name evidence="2" type="ORF">TVAG_028450</name>
</gene>
<evidence type="ECO:0000256" key="1">
    <source>
        <dbReference type="SAM" id="MobiDB-lite"/>
    </source>
</evidence>
<dbReference type="VEuPathDB" id="TrichDB:TVAGG3_0557000"/>
<dbReference type="Proteomes" id="UP000001542">
    <property type="component" value="Unassembled WGS sequence"/>
</dbReference>
<evidence type="ECO:0000313" key="3">
    <source>
        <dbReference type="Proteomes" id="UP000001542"/>
    </source>
</evidence>
<keyword evidence="3" id="KW-1185">Reference proteome</keyword>
<name>A2E092_TRIV3</name>
<dbReference type="InParanoid" id="A2E092"/>
<feature type="region of interest" description="Disordered" evidence="1">
    <location>
        <begin position="1"/>
        <end position="20"/>
    </location>
</feature>
<dbReference type="VEuPathDB" id="TrichDB:TVAG_028450"/>
<dbReference type="EMBL" id="DS113278">
    <property type="protein sequence ID" value="EAY13892.1"/>
    <property type="molecule type" value="Genomic_DNA"/>
</dbReference>
<reference evidence="2" key="1">
    <citation type="submission" date="2006-10" db="EMBL/GenBank/DDBJ databases">
        <authorList>
            <person name="Amadeo P."/>
            <person name="Zhao Q."/>
            <person name="Wortman J."/>
            <person name="Fraser-Liggett C."/>
            <person name="Carlton J."/>
        </authorList>
    </citation>
    <scope>NUCLEOTIDE SEQUENCE</scope>
    <source>
        <strain evidence="2">G3</strain>
    </source>
</reference>
<dbReference type="KEGG" id="tva:4771880"/>
<proteinExistence type="predicted"/>